<protein>
    <recommendedName>
        <fullName evidence="5">Ribosome maturation factor RimM</fullName>
    </recommendedName>
</protein>
<dbReference type="InterPro" id="IPR011033">
    <property type="entry name" value="PRC_barrel-like_sf"/>
</dbReference>
<organism evidence="8 9">
    <name type="scientific">Hyphobacterium marinum</name>
    <dbReference type="NCBI Taxonomy" id="3116574"/>
    <lineage>
        <taxon>Bacteria</taxon>
        <taxon>Pseudomonadati</taxon>
        <taxon>Pseudomonadota</taxon>
        <taxon>Alphaproteobacteria</taxon>
        <taxon>Maricaulales</taxon>
        <taxon>Maricaulaceae</taxon>
        <taxon>Hyphobacterium</taxon>
    </lineage>
</organism>
<dbReference type="PANTHER" id="PTHR33692:SF1">
    <property type="entry name" value="RIBOSOME MATURATION FACTOR RIMM"/>
    <property type="match status" value="1"/>
</dbReference>
<dbReference type="InterPro" id="IPR002676">
    <property type="entry name" value="RimM_N"/>
</dbReference>
<dbReference type="InterPro" id="IPR056792">
    <property type="entry name" value="PRC_RimM"/>
</dbReference>
<accession>A0ABU7LVM4</accession>
<gene>
    <name evidence="5 8" type="primary">rimM</name>
    <name evidence="8" type="ORF">V0U35_02855</name>
</gene>
<comment type="function">
    <text evidence="5">An accessory protein needed during the final step in the assembly of 30S ribosomal subunit, possibly for assembly of the head region. Essential for efficient processing of 16S rRNA. May be needed both before and after RbfA during the maturation of 16S rRNA. It has affinity for free ribosomal 30S subunits but not for 70S ribosomes.</text>
</comment>
<feature type="domain" description="Ribosome maturation factor RimM PRC barrel" evidence="7">
    <location>
        <begin position="99"/>
        <end position="164"/>
    </location>
</feature>
<evidence type="ECO:0000313" key="8">
    <source>
        <dbReference type="EMBL" id="MEE2565608.1"/>
    </source>
</evidence>
<comment type="subcellular location">
    <subcellularLocation>
        <location evidence="5">Cytoplasm</location>
    </subcellularLocation>
</comment>
<dbReference type="InterPro" id="IPR036976">
    <property type="entry name" value="RimM_N_sf"/>
</dbReference>
<dbReference type="Proteomes" id="UP001310692">
    <property type="component" value="Unassembled WGS sequence"/>
</dbReference>
<reference evidence="8 9" key="1">
    <citation type="submission" date="2024-01" db="EMBL/GenBank/DDBJ databases">
        <title>Hyphobacterium bacterium isolated from marine sediment.</title>
        <authorList>
            <person name="Zhao S."/>
        </authorList>
    </citation>
    <scope>NUCLEOTIDE SEQUENCE [LARGE SCALE GENOMIC DNA]</scope>
    <source>
        <strain evidence="8 9">Y60-23</strain>
    </source>
</reference>
<keyword evidence="1 5" id="KW-0963">Cytoplasm</keyword>
<dbReference type="PANTHER" id="PTHR33692">
    <property type="entry name" value="RIBOSOME MATURATION FACTOR RIMM"/>
    <property type="match status" value="1"/>
</dbReference>
<dbReference type="SUPFAM" id="SSF50346">
    <property type="entry name" value="PRC-barrel domain"/>
    <property type="match status" value="1"/>
</dbReference>
<dbReference type="Gene3D" id="2.30.30.240">
    <property type="entry name" value="PRC-barrel domain"/>
    <property type="match status" value="1"/>
</dbReference>
<keyword evidence="3 5" id="KW-0698">rRNA processing</keyword>
<dbReference type="Gene3D" id="2.40.30.60">
    <property type="entry name" value="RimM"/>
    <property type="match status" value="1"/>
</dbReference>
<evidence type="ECO:0000256" key="4">
    <source>
        <dbReference type="ARBA" id="ARBA00023186"/>
    </source>
</evidence>
<dbReference type="NCBIfam" id="TIGR02273">
    <property type="entry name" value="16S_RimM"/>
    <property type="match status" value="1"/>
</dbReference>
<dbReference type="HAMAP" id="MF_00014">
    <property type="entry name" value="Ribosome_mat_RimM"/>
    <property type="match status" value="1"/>
</dbReference>
<dbReference type="InterPro" id="IPR011961">
    <property type="entry name" value="RimM"/>
</dbReference>
<evidence type="ECO:0000259" key="7">
    <source>
        <dbReference type="Pfam" id="PF24986"/>
    </source>
</evidence>
<evidence type="ECO:0000256" key="3">
    <source>
        <dbReference type="ARBA" id="ARBA00022552"/>
    </source>
</evidence>
<dbReference type="RefSeq" id="WP_330195143.1">
    <property type="nucleotide sequence ID" value="NZ_JAZDRO010000001.1"/>
</dbReference>
<name>A0ABU7LVM4_9PROT</name>
<evidence type="ECO:0000256" key="1">
    <source>
        <dbReference type="ARBA" id="ARBA00022490"/>
    </source>
</evidence>
<dbReference type="EMBL" id="JAZDRO010000001">
    <property type="protein sequence ID" value="MEE2565608.1"/>
    <property type="molecule type" value="Genomic_DNA"/>
</dbReference>
<evidence type="ECO:0000256" key="2">
    <source>
        <dbReference type="ARBA" id="ARBA00022517"/>
    </source>
</evidence>
<comment type="similarity">
    <text evidence="5">Belongs to the RimM family.</text>
</comment>
<evidence type="ECO:0000256" key="5">
    <source>
        <dbReference type="HAMAP-Rule" id="MF_00014"/>
    </source>
</evidence>
<evidence type="ECO:0000313" key="9">
    <source>
        <dbReference type="Proteomes" id="UP001310692"/>
    </source>
</evidence>
<dbReference type="SUPFAM" id="SSF50447">
    <property type="entry name" value="Translation proteins"/>
    <property type="match status" value="1"/>
</dbReference>
<evidence type="ECO:0000259" key="6">
    <source>
        <dbReference type="Pfam" id="PF01782"/>
    </source>
</evidence>
<proteinExistence type="inferred from homology"/>
<sequence length="175" mass="18933">MPADLVCIAAIKGAHGVKGEARVKSFTAKPEDCCAYGPWRDEAGNVLLTPLRCRKAGDDLVVAFRETLQREAVADMRGTKVYVRRTDLPEPDADEFYMTDLIGLSAGDEAGTDVGRVVAVQNFGAGDLLEIENTDGRFYLAFTRDTVPVVDITAGRVVIRLPEEDDDEADKPSAG</sequence>
<keyword evidence="4 5" id="KW-0143">Chaperone</keyword>
<keyword evidence="9" id="KW-1185">Reference proteome</keyword>
<comment type="subunit">
    <text evidence="5">Binds ribosomal protein uS19.</text>
</comment>
<dbReference type="InterPro" id="IPR009000">
    <property type="entry name" value="Transl_B-barrel_sf"/>
</dbReference>
<comment type="domain">
    <text evidence="5">The PRC barrel domain binds ribosomal protein uS19.</text>
</comment>
<keyword evidence="2 5" id="KW-0690">Ribosome biogenesis</keyword>
<feature type="domain" description="RimM N-terminal" evidence="6">
    <location>
        <begin position="7"/>
        <end position="86"/>
    </location>
</feature>
<dbReference type="Pfam" id="PF24986">
    <property type="entry name" value="PRC_RimM"/>
    <property type="match status" value="1"/>
</dbReference>
<dbReference type="Pfam" id="PF01782">
    <property type="entry name" value="RimM"/>
    <property type="match status" value="1"/>
</dbReference>
<comment type="caution">
    <text evidence="8">The sequence shown here is derived from an EMBL/GenBank/DDBJ whole genome shotgun (WGS) entry which is preliminary data.</text>
</comment>